<dbReference type="PANTHER" id="PTHR42760">
    <property type="entry name" value="SHORT-CHAIN DEHYDROGENASES/REDUCTASES FAMILY MEMBER"/>
    <property type="match status" value="1"/>
</dbReference>
<sequence length="236" mass="26246">MKKLVLITGSSTGIGFSALKKFVDNKHNVLAHYFEETEAFTNYVESNENVTKIYSDFGDDQSLKDFLKTISNYNDFLALVNCAGCLDFSKRENERINGARKVFQINTIAATLIAEEIFNKMKAQKMGNIINISSIGVKFGSDIQNVFYGASKSALESVTRSYSRAGAPFNVLVNTLRPGITDTEFYQKIGKDLTNRIKLIPMKRAARPNEIAEMIYFLAVKNTFISGEVISVTGGE</sequence>
<evidence type="ECO:0000256" key="1">
    <source>
        <dbReference type="ARBA" id="ARBA00006484"/>
    </source>
</evidence>
<comment type="similarity">
    <text evidence="1">Belongs to the short-chain dehydrogenases/reductases (SDR) family.</text>
</comment>
<evidence type="ECO:0000313" key="2">
    <source>
        <dbReference type="EMBL" id="SVB20889.1"/>
    </source>
</evidence>
<dbReference type="GO" id="GO:0016616">
    <property type="term" value="F:oxidoreductase activity, acting on the CH-OH group of donors, NAD or NADP as acceptor"/>
    <property type="evidence" value="ECO:0007669"/>
    <property type="project" value="TreeGrafter"/>
</dbReference>
<dbReference type="InterPro" id="IPR002347">
    <property type="entry name" value="SDR_fam"/>
</dbReference>
<dbReference type="EMBL" id="UINC01032739">
    <property type="protein sequence ID" value="SVB20889.1"/>
    <property type="molecule type" value="Genomic_DNA"/>
</dbReference>
<dbReference type="PRINTS" id="PR00081">
    <property type="entry name" value="GDHRDH"/>
</dbReference>
<dbReference type="InterPro" id="IPR036291">
    <property type="entry name" value="NAD(P)-bd_dom_sf"/>
</dbReference>
<dbReference type="AlphaFoldDB" id="A0A382C4U5"/>
<dbReference type="PRINTS" id="PR00080">
    <property type="entry name" value="SDRFAMILY"/>
</dbReference>
<dbReference type="CDD" id="cd05233">
    <property type="entry name" value="SDR_c"/>
    <property type="match status" value="1"/>
</dbReference>
<dbReference type="GO" id="GO:0030497">
    <property type="term" value="P:fatty acid elongation"/>
    <property type="evidence" value="ECO:0007669"/>
    <property type="project" value="TreeGrafter"/>
</dbReference>
<dbReference type="PROSITE" id="PS00061">
    <property type="entry name" value="ADH_SHORT"/>
    <property type="match status" value="1"/>
</dbReference>
<dbReference type="Gene3D" id="3.40.50.720">
    <property type="entry name" value="NAD(P)-binding Rossmann-like Domain"/>
    <property type="match status" value="1"/>
</dbReference>
<reference evidence="2" key="1">
    <citation type="submission" date="2018-05" db="EMBL/GenBank/DDBJ databases">
        <authorList>
            <person name="Lanie J.A."/>
            <person name="Ng W.-L."/>
            <person name="Kazmierczak K.M."/>
            <person name="Andrzejewski T.M."/>
            <person name="Davidsen T.M."/>
            <person name="Wayne K.J."/>
            <person name="Tettelin H."/>
            <person name="Glass J.I."/>
            <person name="Rusch D."/>
            <person name="Podicherti R."/>
            <person name="Tsui H.-C.T."/>
            <person name="Winkler M.E."/>
        </authorList>
    </citation>
    <scope>NUCLEOTIDE SEQUENCE</scope>
</reference>
<dbReference type="PANTHER" id="PTHR42760:SF40">
    <property type="entry name" value="3-OXOACYL-[ACYL-CARRIER-PROTEIN] REDUCTASE, CHLOROPLASTIC"/>
    <property type="match status" value="1"/>
</dbReference>
<organism evidence="2">
    <name type="scientific">marine metagenome</name>
    <dbReference type="NCBI Taxonomy" id="408172"/>
    <lineage>
        <taxon>unclassified sequences</taxon>
        <taxon>metagenomes</taxon>
        <taxon>ecological metagenomes</taxon>
    </lineage>
</organism>
<dbReference type="InterPro" id="IPR020904">
    <property type="entry name" value="Sc_DH/Rdtase_CS"/>
</dbReference>
<dbReference type="SUPFAM" id="SSF51735">
    <property type="entry name" value="NAD(P)-binding Rossmann-fold domains"/>
    <property type="match status" value="1"/>
</dbReference>
<name>A0A382C4U5_9ZZZZ</name>
<proteinExistence type="inferred from homology"/>
<protein>
    <submittedName>
        <fullName evidence="2">Uncharacterized protein</fullName>
    </submittedName>
</protein>
<accession>A0A382C4U5</accession>
<dbReference type="Pfam" id="PF13561">
    <property type="entry name" value="adh_short_C2"/>
    <property type="match status" value="1"/>
</dbReference>
<gene>
    <name evidence="2" type="ORF">METZ01_LOCUS173743</name>
</gene>